<dbReference type="InterPro" id="IPR012337">
    <property type="entry name" value="RNaseH-like_sf"/>
</dbReference>
<dbReference type="SUPFAM" id="SSF53098">
    <property type="entry name" value="Ribonuclease H-like"/>
    <property type="match status" value="1"/>
</dbReference>
<dbReference type="EMBL" id="QJKJ01005257">
    <property type="protein sequence ID" value="RDX90895.1"/>
    <property type="molecule type" value="Genomic_DNA"/>
</dbReference>
<name>A0A371GK22_MUCPR</name>
<organism evidence="1 2">
    <name type="scientific">Mucuna pruriens</name>
    <name type="common">Velvet bean</name>
    <name type="synonym">Dolichos pruriens</name>
    <dbReference type="NCBI Taxonomy" id="157652"/>
    <lineage>
        <taxon>Eukaryota</taxon>
        <taxon>Viridiplantae</taxon>
        <taxon>Streptophyta</taxon>
        <taxon>Embryophyta</taxon>
        <taxon>Tracheophyta</taxon>
        <taxon>Spermatophyta</taxon>
        <taxon>Magnoliopsida</taxon>
        <taxon>eudicotyledons</taxon>
        <taxon>Gunneridae</taxon>
        <taxon>Pentapetalae</taxon>
        <taxon>rosids</taxon>
        <taxon>fabids</taxon>
        <taxon>Fabales</taxon>
        <taxon>Fabaceae</taxon>
        <taxon>Papilionoideae</taxon>
        <taxon>50 kb inversion clade</taxon>
        <taxon>NPAAA clade</taxon>
        <taxon>indigoferoid/millettioid clade</taxon>
        <taxon>Phaseoleae</taxon>
        <taxon>Mucuna</taxon>
    </lineage>
</organism>
<sequence length="120" mass="14296">MPSLWNDVVYTLKAVGPIVRTHNELHYEAMDRAKKANQKAFNDNENKYKDIFVIIDRRWNCQLHHPSHAASYFLNPEFFYSNPNIEIDCEVLESLYKCIDKLSENDEFVNYIHNELPIYK</sequence>
<evidence type="ECO:0000313" key="1">
    <source>
        <dbReference type="EMBL" id="RDX90895.1"/>
    </source>
</evidence>
<proteinExistence type="predicted"/>
<dbReference type="AlphaFoldDB" id="A0A371GK22"/>
<dbReference type="Proteomes" id="UP000257109">
    <property type="component" value="Unassembled WGS sequence"/>
</dbReference>
<comment type="caution">
    <text evidence="1">The sequence shown here is derived from an EMBL/GenBank/DDBJ whole genome shotgun (WGS) entry which is preliminary data.</text>
</comment>
<reference evidence="1" key="1">
    <citation type="submission" date="2018-05" db="EMBL/GenBank/DDBJ databases">
        <title>Draft genome of Mucuna pruriens seed.</title>
        <authorList>
            <person name="Nnadi N.E."/>
            <person name="Vos R."/>
            <person name="Hasami M.H."/>
            <person name="Devisetty U.K."/>
            <person name="Aguiy J.C."/>
        </authorList>
    </citation>
    <scope>NUCLEOTIDE SEQUENCE [LARGE SCALE GENOMIC DNA]</scope>
    <source>
        <strain evidence="1">JCA_2017</strain>
    </source>
</reference>
<dbReference type="OrthoDB" id="2442898at2759"/>
<accession>A0A371GK22</accession>
<evidence type="ECO:0000313" key="2">
    <source>
        <dbReference type="Proteomes" id="UP000257109"/>
    </source>
</evidence>
<feature type="non-terminal residue" evidence="1">
    <location>
        <position position="1"/>
    </location>
</feature>
<keyword evidence="2" id="KW-1185">Reference proteome</keyword>
<gene>
    <name evidence="1" type="ORF">CR513_27202</name>
</gene>
<protein>
    <submittedName>
        <fullName evidence="1">Uncharacterized protein</fullName>
    </submittedName>
</protein>